<evidence type="ECO:0000313" key="3">
    <source>
        <dbReference type="EMBL" id="VFU01498.1"/>
    </source>
</evidence>
<dbReference type="EMBL" id="VJMH01007452">
    <property type="protein sequence ID" value="KAF0683084.1"/>
    <property type="molecule type" value="Genomic_DNA"/>
</dbReference>
<keyword evidence="1" id="KW-0472">Membrane</keyword>
<keyword evidence="4" id="KW-1185">Reference proteome</keyword>
<organism evidence="3 4">
    <name type="scientific">Aphanomyces stellatus</name>
    <dbReference type="NCBI Taxonomy" id="120398"/>
    <lineage>
        <taxon>Eukaryota</taxon>
        <taxon>Sar</taxon>
        <taxon>Stramenopiles</taxon>
        <taxon>Oomycota</taxon>
        <taxon>Saprolegniomycetes</taxon>
        <taxon>Saprolegniales</taxon>
        <taxon>Verrucalvaceae</taxon>
        <taxon>Aphanomyces</taxon>
    </lineage>
</organism>
<reference evidence="3 4" key="1">
    <citation type="submission" date="2019-03" db="EMBL/GenBank/DDBJ databases">
        <authorList>
            <person name="Gaulin E."/>
            <person name="Dumas B."/>
        </authorList>
    </citation>
    <scope>NUCLEOTIDE SEQUENCE [LARGE SCALE GENOMIC DNA]</scope>
    <source>
        <strain evidence="3">CBS 568.67</strain>
    </source>
</reference>
<feature type="transmembrane region" description="Helical" evidence="1">
    <location>
        <begin position="54"/>
        <end position="75"/>
    </location>
</feature>
<keyword evidence="1" id="KW-0812">Transmembrane</keyword>
<evidence type="ECO:0000256" key="1">
    <source>
        <dbReference type="SAM" id="Phobius"/>
    </source>
</evidence>
<keyword evidence="1" id="KW-1133">Transmembrane helix</keyword>
<dbReference type="EMBL" id="CAADRA010007478">
    <property type="protein sequence ID" value="VFU01498.1"/>
    <property type="molecule type" value="Genomic_DNA"/>
</dbReference>
<evidence type="ECO:0000313" key="2">
    <source>
        <dbReference type="EMBL" id="KAF0683084.1"/>
    </source>
</evidence>
<protein>
    <submittedName>
        <fullName evidence="3">Aste57867_24864 protein</fullName>
    </submittedName>
</protein>
<proteinExistence type="predicted"/>
<reference evidence="2" key="2">
    <citation type="submission" date="2019-06" db="EMBL/GenBank/DDBJ databases">
        <title>Genomics analysis of Aphanomyces spp. identifies a new class of oomycete effector associated with host adaptation.</title>
        <authorList>
            <person name="Gaulin E."/>
        </authorList>
    </citation>
    <scope>NUCLEOTIDE SEQUENCE</scope>
    <source>
        <strain evidence="2">CBS 578.67</strain>
    </source>
</reference>
<dbReference type="AlphaFoldDB" id="A0A485LTP1"/>
<dbReference type="Proteomes" id="UP000332933">
    <property type="component" value="Unassembled WGS sequence"/>
</dbReference>
<sequence>MILGLTWTTHFGMELASRCFSLRHKNGWFLAQNTHAKLVIALVLTHSVADYSKAVGSLVCIATFAFLAGFASMGLPTSALKTEITELAISVFNADVGPSWGLHREAGKGGNGFECLLYGMWQCPPQPLGGWRSGPAPVQGNFETRFYVPHASHAAMKKATLVKLFKSVVKPQTNHGPRNDT</sequence>
<evidence type="ECO:0000313" key="4">
    <source>
        <dbReference type="Proteomes" id="UP000332933"/>
    </source>
</evidence>
<name>A0A485LTP1_9STRA</name>
<gene>
    <name evidence="3" type="primary">Aste57867_24864</name>
    <name evidence="2" type="ORF">As57867_024786</name>
    <name evidence="3" type="ORF">ASTE57867_24864</name>
</gene>
<accession>A0A485LTP1</accession>